<dbReference type="GO" id="GO:0010181">
    <property type="term" value="F:FMN binding"/>
    <property type="evidence" value="ECO:0007669"/>
    <property type="project" value="TreeGrafter"/>
</dbReference>
<dbReference type="PANTHER" id="PTHR30543:SF21">
    <property type="entry name" value="NAD(P)H-DEPENDENT FMN REDUCTASE LOT6"/>
    <property type="match status" value="1"/>
</dbReference>
<protein>
    <recommendedName>
        <fullName evidence="1">NADPH-dependent FMN reductase-like domain-containing protein</fullName>
    </recommendedName>
</protein>
<evidence type="ECO:0000259" key="1">
    <source>
        <dbReference type="Pfam" id="PF03358"/>
    </source>
</evidence>
<dbReference type="InterPro" id="IPR005025">
    <property type="entry name" value="FMN_Rdtase-like_dom"/>
</dbReference>
<dbReference type="AlphaFoldDB" id="A0A5B8R9S8"/>
<name>A0A5B8R9S8_9ZZZZ</name>
<dbReference type="SUPFAM" id="SSF52218">
    <property type="entry name" value="Flavoproteins"/>
    <property type="match status" value="1"/>
</dbReference>
<organism evidence="2">
    <name type="scientific">uncultured organism</name>
    <dbReference type="NCBI Taxonomy" id="155900"/>
    <lineage>
        <taxon>unclassified sequences</taxon>
        <taxon>environmental samples</taxon>
    </lineage>
</organism>
<evidence type="ECO:0000313" key="2">
    <source>
        <dbReference type="EMBL" id="QEA05341.1"/>
    </source>
</evidence>
<dbReference type="GO" id="GO:0016491">
    <property type="term" value="F:oxidoreductase activity"/>
    <property type="evidence" value="ECO:0007669"/>
    <property type="project" value="InterPro"/>
</dbReference>
<dbReference type="Gene3D" id="3.40.50.360">
    <property type="match status" value="1"/>
</dbReference>
<reference evidence="2" key="1">
    <citation type="submission" date="2019-06" db="EMBL/GenBank/DDBJ databases">
        <authorList>
            <person name="Murdoch R.W."/>
            <person name="Fathepure B."/>
        </authorList>
    </citation>
    <scope>NUCLEOTIDE SEQUENCE</scope>
</reference>
<sequence>MHIQIIVGSIRRGRNALAIAEWAQAVAAEHQEITTEIVDLREWKLPMYDLPKPPIIGDYEDPLQRRWADQIARGDGFVFVSPEYNHGYTAVLKNALDYLYAEWVDKPAGFIAYGVNGGERAIEQLRLVLLELRMSPLRDAVHIPDLFDLLEDGRFKGAEHHTRQMHRVFDGLVKWGVRRP</sequence>
<feature type="domain" description="NADPH-dependent FMN reductase-like" evidence="1">
    <location>
        <begin position="1"/>
        <end position="143"/>
    </location>
</feature>
<dbReference type="InterPro" id="IPR029039">
    <property type="entry name" value="Flavoprotein-like_sf"/>
</dbReference>
<gene>
    <name evidence="2" type="ORF">KBTEX_01661</name>
</gene>
<proteinExistence type="predicted"/>
<dbReference type="PANTHER" id="PTHR30543">
    <property type="entry name" value="CHROMATE REDUCTASE"/>
    <property type="match status" value="1"/>
</dbReference>
<accession>A0A5B8R9S8</accession>
<dbReference type="EMBL" id="MN079099">
    <property type="protein sequence ID" value="QEA05341.1"/>
    <property type="molecule type" value="Genomic_DNA"/>
</dbReference>
<dbReference type="InterPro" id="IPR050712">
    <property type="entry name" value="NAD(P)H-dep_reductase"/>
</dbReference>
<dbReference type="Pfam" id="PF03358">
    <property type="entry name" value="FMN_red"/>
    <property type="match status" value="1"/>
</dbReference>